<comment type="caution">
    <text evidence="7">The sequence shown here is derived from an EMBL/GenBank/DDBJ whole genome shotgun (WGS) entry which is preliminary data.</text>
</comment>
<protein>
    <submittedName>
        <fullName evidence="7">TetR/AcrR family transcriptional regulator</fullName>
    </submittedName>
</protein>
<dbReference type="EMBL" id="DYWQ01000099">
    <property type="protein sequence ID" value="HJF45502.1"/>
    <property type="molecule type" value="Genomic_DNA"/>
</dbReference>
<gene>
    <name evidence="7" type="ORF">K8U72_06950</name>
</gene>
<feature type="compositionally biased region" description="Basic and acidic residues" evidence="5">
    <location>
        <begin position="231"/>
        <end position="243"/>
    </location>
</feature>
<keyword evidence="1" id="KW-0805">Transcription regulation</keyword>
<proteinExistence type="predicted"/>
<evidence type="ECO:0000256" key="4">
    <source>
        <dbReference type="PROSITE-ProRule" id="PRU00335"/>
    </source>
</evidence>
<evidence type="ECO:0000259" key="6">
    <source>
        <dbReference type="PROSITE" id="PS50977"/>
    </source>
</evidence>
<dbReference type="AlphaFoldDB" id="A0A921KLA6"/>
<dbReference type="SUPFAM" id="SSF46689">
    <property type="entry name" value="Homeodomain-like"/>
    <property type="match status" value="1"/>
</dbReference>
<sequence length="243" mass="27013">MARNKYPEETVRHILDVAEELFMSKGYEHTTMADIVGGLGGLTKGAVYHHFKSKEEVFEAVFERANEPLVARTREILADRSLSGLEKIRALDEASAAGPSAEMWGAMRPSSDPLRSARLLAREYLDLFELAHDFIEPAIREGVADGSISATHPRETAEVMLLLANLWMVPLFNPLPDEGAYERRVEVFLRVMRALGVDMADWEALSSERLDAMGATPWPNWRLDAPAGEVPDGRAPEERPEAG</sequence>
<dbReference type="Proteomes" id="UP000697330">
    <property type="component" value="Unassembled WGS sequence"/>
</dbReference>
<dbReference type="InterPro" id="IPR001647">
    <property type="entry name" value="HTH_TetR"/>
</dbReference>
<dbReference type="PANTHER" id="PTHR47506:SF1">
    <property type="entry name" value="HTH-TYPE TRANSCRIPTIONAL REGULATOR YJDC"/>
    <property type="match status" value="1"/>
</dbReference>
<dbReference type="GO" id="GO:0003677">
    <property type="term" value="F:DNA binding"/>
    <property type="evidence" value="ECO:0007669"/>
    <property type="project" value="UniProtKB-UniRule"/>
</dbReference>
<dbReference type="PANTHER" id="PTHR47506">
    <property type="entry name" value="TRANSCRIPTIONAL REGULATORY PROTEIN"/>
    <property type="match status" value="1"/>
</dbReference>
<dbReference type="SUPFAM" id="SSF48498">
    <property type="entry name" value="Tetracyclin repressor-like, C-terminal domain"/>
    <property type="match status" value="1"/>
</dbReference>
<evidence type="ECO:0000256" key="3">
    <source>
        <dbReference type="ARBA" id="ARBA00023163"/>
    </source>
</evidence>
<evidence type="ECO:0000256" key="5">
    <source>
        <dbReference type="SAM" id="MobiDB-lite"/>
    </source>
</evidence>
<feature type="domain" description="HTH tetR-type" evidence="6">
    <location>
        <begin position="8"/>
        <end position="69"/>
    </location>
</feature>
<dbReference type="InterPro" id="IPR036271">
    <property type="entry name" value="Tet_transcr_reg_TetR-rel_C_sf"/>
</dbReference>
<dbReference type="Gene3D" id="1.10.357.10">
    <property type="entry name" value="Tetracycline Repressor, domain 2"/>
    <property type="match status" value="1"/>
</dbReference>
<dbReference type="Pfam" id="PF00440">
    <property type="entry name" value="TetR_N"/>
    <property type="match status" value="1"/>
</dbReference>
<reference evidence="7" key="2">
    <citation type="submission" date="2021-09" db="EMBL/GenBank/DDBJ databases">
        <authorList>
            <person name="Gilroy R."/>
        </authorList>
    </citation>
    <scope>NUCLEOTIDE SEQUENCE</scope>
    <source>
        <strain evidence="7">CHK124-7917</strain>
    </source>
</reference>
<name>A0A921KLA6_9ACTN</name>
<dbReference type="InterPro" id="IPR009057">
    <property type="entry name" value="Homeodomain-like_sf"/>
</dbReference>
<dbReference type="PROSITE" id="PS50977">
    <property type="entry name" value="HTH_TETR_2"/>
    <property type="match status" value="1"/>
</dbReference>
<dbReference type="RefSeq" id="WP_274959261.1">
    <property type="nucleotide sequence ID" value="NZ_DYWQ01000099.1"/>
</dbReference>
<evidence type="ECO:0000256" key="1">
    <source>
        <dbReference type="ARBA" id="ARBA00023015"/>
    </source>
</evidence>
<keyword evidence="3" id="KW-0804">Transcription</keyword>
<accession>A0A921KLA6</accession>
<reference evidence="7" key="1">
    <citation type="journal article" date="2021" name="PeerJ">
        <title>Extensive microbial diversity within the chicken gut microbiome revealed by metagenomics and culture.</title>
        <authorList>
            <person name="Gilroy R."/>
            <person name="Ravi A."/>
            <person name="Getino M."/>
            <person name="Pursley I."/>
            <person name="Horton D.L."/>
            <person name="Alikhan N.F."/>
            <person name="Baker D."/>
            <person name="Gharbi K."/>
            <person name="Hall N."/>
            <person name="Watson M."/>
            <person name="Adriaenssens E.M."/>
            <person name="Foster-Nyarko E."/>
            <person name="Jarju S."/>
            <person name="Secka A."/>
            <person name="Antonio M."/>
            <person name="Oren A."/>
            <person name="Chaudhuri R.R."/>
            <person name="La Ragione R."/>
            <person name="Hildebrand F."/>
            <person name="Pallen M.J."/>
        </authorList>
    </citation>
    <scope>NUCLEOTIDE SEQUENCE</scope>
    <source>
        <strain evidence="7">CHK124-7917</strain>
    </source>
</reference>
<evidence type="ECO:0000256" key="2">
    <source>
        <dbReference type="ARBA" id="ARBA00023125"/>
    </source>
</evidence>
<organism evidence="7 8">
    <name type="scientific">Thermophilibacter provencensis</name>
    <dbReference type="NCBI Taxonomy" id="1852386"/>
    <lineage>
        <taxon>Bacteria</taxon>
        <taxon>Bacillati</taxon>
        <taxon>Actinomycetota</taxon>
        <taxon>Coriobacteriia</taxon>
        <taxon>Coriobacteriales</taxon>
        <taxon>Atopobiaceae</taxon>
        <taxon>Thermophilibacter</taxon>
    </lineage>
</organism>
<evidence type="ECO:0000313" key="7">
    <source>
        <dbReference type="EMBL" id="HJF45502.1"/>
    </source>
</evidence>
<keyword evidence="2 4" id="KW-0238">DNA-binding</keyword>
<evidence type="ECO:0000313" key="8">
    <source>
        <dbReference type="Proteomes" id="UP000697330"/>
    </source>
</evidence>
<feature type="DNA-binding region" description="H-T-H motif" evidence="4">
    <location>
        <begin position="32"/>
        <end position="51"/>
    </location>
</feature>
<feature type="region of interest" description="Disordered" evidence="5">
    <location>
        <begin position="221"/>
        <end position="243"/>
    </location>
</feature>